<accession>A0ACB8A3E0</accession>
<evidence type="ECO:0000313" key="1">
    <source>
        <dbReference type="EMBL" id="KAH7907881.1"/>
    </source>
</evidence>
<dbReference type="EMBL" id="MU267862">
    <property type="protein sequence ID" value="KAH7907881.1"/>
    <property type="molecule type" value="Genomic_DNA"/>
</dbReference>
<dbReference type="Proteomes" id="UP000790377">
    <property type="component" value="Unassembled WGS sequence"/>
</dbReference>
<organism evidence="1 2">
    <name type="scientific">Hygrophoropsis aurantiaca</name>
    <dbReference type="NCBI Taxonomy" id="72124"/>
    <lineage>
        <taxon>Eukaryota</taxon>
        <taxon>Fungi</taxon>
        <taxon>Dikarya</taxon>
        <taxon>Basidiomycota</taxon>
        <taxon>Agaricomycotina</taxon>
        <taxon>Agaricomycetes</taxon>
        <taxon>Agaricomycetidae</taxon>
        <taxon>Boletales</taxon>
        <taxon>Coniophorineae</taxon>
        <taxon>Hygrophoropsidaceae</taxon>
        <taxon>Hygrophoropsis</taxon>
    </lineage>
</organism>
<name>A0ACB8A3E0_9AGAM</name>
<gene>
    <name evidence="1" type="ORF">BJ138DRAFT_1158960</name>
</gene>
<reference evidence="1" key="1">
    <citation type="journal article" date="2021" name="New Phytol.">
        <title>Evolutionary innovations through gain and loss of genes in the ectomycorrhizal Boletales.</title>
        <authorList>
            <person name="Wu G."/>
            <person name="Miyauchi S."/>
            <person name="Morin E."/>
            <person name="Kuo A."/>
            <person name="Drula E."/>
            <person name="Varga T."/>
            <person name="Kohler A."/>
            <person name="Feng B."/>
            <person name="Cao Y."/>
            <person name="Lipzen A."/>
            <person name="Daum C."/>
            <person name="Hundley H."/>
            <person name="Pangilinan J."/>
            <person name="Johnson J."/>
            <person name="Barry K."/>
            <person name="LaButti K."/>
            <person name="Ng V."/>
            <person name="Ahrendt S."/>
            <person name="Min B."/>
            <person name="Choi I.G."/>
            <person name="Park H."/>
            <person name="Plett J.M."/>
            <person name="Magnuson J."/>
            <person name="Spatafora J.W."/>
            <person name="Nagy L.G."/>
            <person name="Henrissat B."/>
            <person name="Grigoriev I.V."/>
            <person name="Yang Z.L."/>
            <person name="Xu J."/>
            <person name="Martin F.M."/>
        </authorList>
    </citation>
    <scope>NUCLEOTIDE SEQUENCE</scope>
    <source>
        <strain evidence="1">ATCC 28755</strain>
    </source>
</reference>
<proteinExistence type="predicted"/>
<protein>
    <submittedName>
        <fullName evidence="1">Uncharacterized protein</fullName>
    </submittedName>
</protein>
<keyword evidence="2" id="KW-1185">Reference proteome</keyword>
<sequence length="248" mass="27698">MSTLAEISYPLATLPSIADNLDDIDSRKALPYLMAFMKNTFIRALNNVYQAAPLIPKDPAIIRAFLDYIKCICALLQTHLDGDHLFFTSTSCGVPLVKAIGPACNPDTLPIKDSLAQLTRVIVSWNENPRAYSPDVLRSAVGFGLRLARDMKAQLASLTFDRLSSAVSDKNLRDMIRDNVEWFAAKSDITFLLPFVISHHDSSTSRHWPPIHDQGLQALPNLVQEHAGCWRFAPVDPLTRERSHSWVC</sequence>
<comment type="caution">
    <text evidence="1">The sequence shown here is derived from an EMBL/GenBank/DDBJ whole genome shotgun (WGS) entry which is preliminary data.</text>
</comment>
<evidence type="ECO:0000313" key="2">
    <source>
        <dbReference type="Proteomes" id="UP000790377"/>
    </source>
</evidence>